<feature type="compositionally biased region" description="Basic residues" evidence="1">
    <location>
        <begin position="124"/>
        <end position="134"/>
    </location>
</feature>
<comment type="caution">
    <text evidence="2">The sequence shown here is derived from an EMBL/GenBank/DDBJ whole genome shotgun (WGS) entry which is preliminary data.</text>
</comment>
<keyword evidence="3" id="KW-1185">Reference proteome</keyword>
<dbReference type="AlphaFoldDB" id="A0AA39WGU0"/>
<proteinExistence type="predicted"/>
<feature type="compositionally biased region" description="Polar residues" evidence="1">
    <location>
        <begin position="57"/>
        <end position="100"/>
    </location>
</feature>
<dbReference type="EMBL" id="JAULSR010000007">
    <property type="protein sequence ID" value="KAK0615144.1"/>
    <property type="molecule type" value="Genomic_DNA"/>
</dbReference>
<reference evidence="2" key="1">
    <citation type="submission" date="2023-06" db="EMBL/GenBank/DDBJ databases">
        <title>Genome-scale phylogeny and comparative genomics of the fungal order Sordariales.</title>
        <authorList>
            <consortium name="Lawrence Berkeley National Laboratory"/>
            <person name="Hensen N."/>
            <person name="Bonometti L."/>
            <person name="Westerberg I."/>
            <person name="Brannstrom I.O."/>
            <person name="Guillou S."/>
            <person name="Cros-Aarteil S."/>
            <person name="Calhoun S."/>
            <person name="Haridas S."/>
            <person name="Kuo A."/>
            <person name="Mondo S."/>
            <person name="Pangilinan J."/>
            <person name="Riley R."/>
            <person name="LaButti K."/>
            <person name="Andreopoulos B."/>
            <person name="Lipzen A."/>
            <person name="Chen C."/>
            <person name="Yanf M."/>
            <person name="Daum C."/>
            <person name="Ng V."/>
            <person name="Clum A."/>
            <person name="Steindorff A."/>
            <person name="Ohm R."/>
            <person name="Martin F."/>
            <person name="Silar P."/>
            <person name="Natvig D."/>
            <person name="Lalanne C."/>
            <person name="Gautier V."/>
            <person name="Ament-velasquez S.L."/>
            <person name="Kruys A."/>
            <person name="Hutchinson M.I."/>
            <person name="Powell A.J."/>
            <person name="Barry K."/>
            <person name="Miller A.N."/>
            <person name="Grigoriev I.V."/>
            <person name="Debuchy R."/>
            <person name="Gladieux P."/>
            <person name="Thoren M.H."/>
            <person name="Johannesson H."/>
        </authorList>
    </citation>
    <scope>NUCLEOTIDE SEQUENCE</scope>
    <source>
        <strain evidence="2">SMH3391-2</strain>
    </source>
</reference>
<accession>A0AA39WGU0</accession>
<name>A0AA39WGU0_9PEZI</name>
<dbReference type="Proteomes" id="UP001174934">
    <property type="component" value="Unassembled WGS sequence"/>
</dbReference>
<gene>
    <name evidence="2" type="ORF">B0T17DRAFT_378950</name>
</gene>
<organism evidence="2 3">
    <name type="scientific">Bombardia bombarda</name>
    <dbReference type="NCBI Taxonomy" id="252184"/>
    <lineage>
        <taxon>Eukaryota</taxon>
        <taxon>Fungi</taxon>
        <taxon>Dikarya</taxon>
        <taxon>Ascomycota</taxon>
        <taxon>Pezizomycotina</taxon>
        <taxon>Sordariomycetes</taxon>
        <taxon>Sordariomycetidae</taxon>
        <taxon>Sordariales</taxon>
        <taxon>Lasiosphaeriaceae</taxon>
        <taxon>Bombardia</taxon>
    </lineage>
</organism>
<protein>
    <submittedName>
        <fullName evidence="2">Uncharacterized protein</fullName>
    </submittedName>
</protein>
<sequence length="329" mass="36670">MFTGTWFETLLATPTSTPAMTSMATPMMTPASVTGPISALSLARTTCVLPANVTDPTCNSTEPSNPDSNPTTFPSATPTEMTNPVCNSTELVQAPSSSTEPNEEAHDLSHGSPDAGTSQNKQEKARRGKKRQTGKRSEARTDPRRDKPVPCPEARKKLQPTRSKIFKTFWNFCLTSLGMQKPVYTFNASDSEVKRLYELYKYNQTMCENAKNEANKFRIYSFLNVMLIAEIYQGERVRQHAELVRKSPHPERILPLDHPNRDRIGRDEALNILTRHLLGLGSKHKFCKDDPLRGLISEPIRIGRVLNALKDAIGWAAVIVPGLYLSNEQ</sequence>
<evidence type="ECO:0000313" key="2">
    <source>
        <dbReference type="EMBL" id="KAK0615144.1"/>
    </source>
</evidence>
<evidence type="ECO:0000256" key="1">
    <source>
        <dbReference type="SAM" id="MobiDB-lite"/>
    </source>
</evidence>
<feature type="region of interest" description="Disordered" evidence="1">
    <location>
        <begin position="57"/>
        <end position="158"/>
    </location>
</feature>
<evidence type="ECO:0000313" key="3">
    <source>
        <dbReference type="Proteomes" id="UP001174934"/>
    </source>
</evidence>
<feature type="compositionally biased region" description="Basic and acidic residues" evidence="1">
    <location>
        <begin position="135"/>
        <end position="156"/>
    </location>
</feature>